<dbReference type="InterPro" id="IPR001128">
    <property type="entry name" value="Cyt_P450"/>
</dbReference>
<dbReference type="InterPro" id="IPR002397">
    <property type="entry name" value="Cyt_P450_B"/>
</dbReference>
<evidence type="ECO:0000256" key="2">
    <source>
        <dbReference type="ARBA" id="ARBA00010617"/>
    </source>
</evidence>
<evidence type="ECO:0000256" key="6">
    <source>
        <dbReference type="ARBA" id="ARBA00023004"/>
    </source>
</evidence>
<dbReference type="SUPFAM" id="SSF48264">
    <property type="entry name" value="Cytochrome P450"/>
    <property type="match status" value="1"/>
</dbReference>
<dbReference type="EMBL" id="UPHU01000001">
    <property type="protein sequence ID" value="VBA53345.1"/>
    <property type="molecule type" value="Genomic_DNA"/>
</dbReference>
<dbReference type="PANTHER" id="PTHR46696:SF4">
    <property type="entry name" value="BIOTIN BIOSYNTHESIS CYTOCHROME P450"/>
    <property type="match status" value="1"/>
</dbReference>
<dbReference type="Pfam" id="PF00067">
    <property type="entry name" value="p450"/>
    <property type="match status" value="1"/>
</dbReference>
<comment type="cofactor">
    <cofactor evidence="1">
        <name>heme</name>
        <dbReference type="ChEBI" id="CHEBI:30413"/>
    </cofactor>
</comment>
<dbReference type="CDD" id="cd11033">
    <property type="entry name" value="CYP142-like"/>
    <property type="match status" value="1"/>
</dbReference>
<evidence type="ECO:0000313" key="9">
    <source>
        <dbReference type="EMBL" id="VBA53345.1"/>
    </source>
</evidence>
<name>A0A498QV92_9MYCO</name>
<sequence>MTVRTMDEAAKLLADPLAYTDEPRLHTALTHLRANAPVSWVEVPDYRPFWAITKHADIMDIERDNTLFTNWPRPVLATVAGDELQAAAGVRTLIHLDDPQHRVVRAIGADWFRPKAMRAMKVRIGQLAKVYVDTMMAEAPECDFAQQVAVNYPLYVIMSLLGLPEADFGRMLTLTQELFGSDDSEYRRGASNEDQLPALLDMFEYFNAVTAARRKHPTEDLASAIANARIDGQPLSDIETVSYYLIVATAGHDTTSATISGGLHALIENPDQLQRLRDDAGLLPLAIEEMIRWVTPVKHFMRTAAEDTVVRGTPIAAGESVLLSYASANRDEDVFEEPFRFDVGREPNKHLAFGYGVHFCMGAALARMEAASFFSELLPRLKCIELCGDPQLVATTFVGGLKHLPIRYMVV</sequence>
<dbReference type="EC" id="1.14.-.-" evidence="9"/>
<evidence type="ECO:0000313" key="10">
    <source>
        <dbReference type="Proteomes" id="UP000268285"/>
    </source>
</evidence>
<organism evidence="9 10">
    <name type="scientific">Mycobacterium pseudokansasii</name>
    <dbReference type="NCBI Taxonomy" id="2341080"/>
    <lineage>
        <taxon>Bacteria</taxon>
        <taxon>Bacillati</taxon>
        <taxon>Actinomycetota</taxon>
        <taxon>Actinomycetes</taxon>
        <taxon>Mycobacteriales</taxon>
        <taxon>Mycobacteriaceae</taxon>
        <taxon>Mycobacterium</taxon>
    </lineage>
</organism>
<dbReference type="PRINTS" id="PR00385">
    <property type="entry name" value="P450"/>
</dbReference>
<dbReference type="GO" id="GO:0020037">
    <property type="term" value="F:heme binding"/>
    <property type="evidence" value="ECO:0007669"/>
    <property type="project" value="InterPro"/>
</dbReference>
<dbReference type="GO" id="GO:0005506">
    <property type="term" value="F:iron ion binding"/>
    <property type="evidence" value="ECO:0007669"/>
    <property type="project" value="InterPro"/>
</dbReference>
<gene>
    <name evidence="9" type="ORF">LAUMK142_04001</name>
</gene>
<dbReference type="Gene3D" id="1.10.630.10">
    <property type="entry name" value="Cytochrome P450"/>
    <property type="match status" value="1"/>
</dbReference>
<dbReference type="InterPro" id="IPR036396">
    <property type="entry name" value="Cyt_P450_sf"/>
</dbReference>
<comment type="similarity">
    <text evidence="2 8">Belongs to the cytochrome P450 family.</text>
</comment>
<keyword evidence="10" id="KW-1185">Reference proteome</keyword>
<keyword evidence="6 8" id="KW-0408">Iron</keyword>
<evidence type="ECO:0000256" key="1">
    <source>
        <dbReference type="ARBA" id="ARBA00001971"/>
    </source>
</evidence>
<accession>A0A498QV92</accession>
<evidence type="ECO:0000256" key="5">
    <source>
        <dbReference type="ARBA" id="ARBA00023002"/>
    </source>
</evidence>
<dbReference type="PRINTS" id="PR00359">
    <property type="entry name" value="BP450"/>
</dbReference>
<keyword evidence="7 8" id="KW-0503">Monooxygenase</keyword>
<dbReference type="PROSITE" id="PS00086">
    <property type="entry name" value="CYTOCHROME_P450"/>
    <property type="match status" value="1"/>
</dbReference>
<keyword evidence="3 8" id="KW-0349">Heme</keyword>
<dbReference type="InterPro" id="IPR017972">
    <property type="entry name" value="Cyt_P450_CS"/>
</dbReference>
<evidence type="ECO:0000256" key="3">
    <source>
        <dbReference type="ARBA" id="ARBA00022617"/>
    </source>
</evidence>
<dbReference type="Proteomes" id="UP000268285">
    <property type="component" value="Unassembled WGS sequence"/>
</dbReference>
<keyword evidence="5 8" id="KW-0560">Oxidoreductase</keyword>
<dbReference type="GO" id="GO:0006707">
    <property type="term" value="P:cholesterol catabolic process"/>
    <property type="evidence" value="ECO:0007669"/>
    <property type="project" value="TreeGrafter"/>
</dbReference>
<evidence type="ECO:0000256" key="7">
    <source>
        <dbReference type="ARBA" id="ARBA00023033"/>
    </source>
</evidence>
<proteinExistence type="inferred from homology"/>
<dbReference type="FunFam" id="1.10.630.10:FF:000018">
    <property type="entry name" value="Cytochrome P450 monooxygenase"/>
    <property type="match status" value="1"/>
</dbReference>
<reference evidence="9 10" key="1">
    <citation type="submission" date="2018-09" db="EMBL/GenBank/DDBJ databases">
        <authorList>
            <person name="Tagini F."/>
        </authorList>
    </citation>
    <scope>NUCLEOTIDE SEQUENCE [LARGE SCALE GENOMIC DNA]</scope>
    <source>
        <strain evidence="9 10">MK142</strain>
    </source>
</reference>
<protein>
    <submittedName>
        <fullName evidence="9">Cytochrome P450-terp</fullName>
        <ecNumber evidence="9">1.14.-.-</ecNumber>
    </submittedName>
</protein>
<dbReference type="AlphaFoldDB" id="A0A498QV92"/>
<dbReference type="GO" id="GO:0008395">
    <property type="term" value="F:steroid hydroxylase activity"/>
    <property type="evidence" value="ECO:0007669"/>
    <property type="project" value="TreeGrafter"/>
</dbReference>
<dbReference type="GO" id="GO:0036199">
    <property type="term" value="F:cholest-4-en-3-one 26-monooxygenase activity"/>
    <property type="evidence" value="ECO:0007669"/>
    <property type="project" value="TreeGrafter"/>
</dbReference>
<keyword evidence="4 8" id="KW-0479">Metal-binding</keyword>
<dbReference type="PANTHER" id="PTHR46696">
    <property type="entry name" value="P450, PUTATIVE (EUROFUNG)-RELATED"/>
    <property type="match status" value="1"/>
</dbReference>
<evidence type="ECO:0000256" key="4">
    <source>
        <dbReference type="ARBA" id="ARBA00022723"/>
    </source>
</evidence>
<evidence type="ECO:0000256" key="8">
    <source>
        <dbReference type="RuleBase" id="RU000461"/>
    </source>
</evidence>